<dbReference type="EMBL" id="JACCBU010000001">
    <property type="protein sequence ID" value="NYE71617.1"/>
    <property type="molecule type" value="Genomic_DNA"/>
</dbReference>
<evidence type="ECO:0000313" key="2">
    <source>
        <dbReference type="EMBL" id="NYE71617.1"/>
    </source>
</evidence>
<feature type="transmembrane region" description="Helical" evidence="1">
    <location>
        <begin position="32"/>
        <end position="56"/>
    </location>
</feature>
<reference evidence="2 3" key="1">
    <citation type="submission" date="2020-07" db="EMBL/GenBank/DDBJ databases">
        <title>Sequencing the genomes of 1000 actinobacteria strains.</title>
        <authorList>
            <person name="Klenk H.-P."/>
        </authorList>
    </citation>
    <scope>NUCLEOTIDE SEQUENCE [LARGE SCALE GENOMIC DNA]</scope>
    <source>
        <strain evidence="2 3">DSM 22083</strain>
    </source>
</reference>
<evidence type="ECO:0000256" key="1">
    <source>
        <dbReference type="SAM" id="Phobius"/>
    </source>
</evidence>
<evidence type="ECO:0000313" key="3">
    <source>
        <dbReference type="Proteomes" id="UP000569914"/>
    </source>
</evidence>
<comment type="caution">
    <text evidence="2">The sequence shown here is derived from an EMBL/GenBank/DDBJ whole genome shotgun (WGS) entry which is preliminary data.</text>
</comment>
<dbReference type="InterPro" id="IPR025338">
    <property type="entry name" value="DUF4244"/>
</dbReference>
<organism evidence="2 3">
    <name type="scientific">Microlunatus parietis</name>
    <dbReference type="NCBI Taxonomy" id="682979"/>
    <lineage>
        <taxon>Bacteria</taxon>
        <taxon>Bacillati</taxon>
        <taxon>Actinomycetota</taxon>
        <taxon>Actinomycetes</taxon>
        <taxon>Propionibacteriales</taxon>
        <taxon>Propionibacteriaceae</taxon>
        <taxon>Microlunatus</taxon>
    </lineage>
</organism>
<evidence type="ECO:0008006" key="4">
    <source>
        <dbReference type="Google" id="ProtNLM"/>
    </source>
</evidence>
<dbReference type="Pfam" id="PF14029">
    <property type="entry name" value="DUF4244"/>
    <property type="match status" value="1"/>
</dbReference>
<name>A0A7Y9I7F8_9ACTN</name>
<keyword evidence="1" id="KW-0812">Transmembrane</keyword>
<dbReference type="Proteomes" id="UP000569914">
    <property type="component" value="Unassembled WGS sequence"/>
</dbReference>
<proteinExistence type="predicted"/>
<accession>A0A7Y9I7F8</accession>
<keyword evidence="3" id="KW-1185">Reference proteome</keyword>
<dbReference type="AlphaFoldDB" id="A0A7Y9I7F8"/>
<keyword evidence="1" id="KW-1133">Transmembrane helix</keyword>
<gene>
    <name evidence="2" type="ORF">BKA15_002946</name>
</gene>
<sequence>MSKIREVTSVESAPGAVESVARKPMLRRDERGLVSAEWVLGIVAAAALAGVLLAIVTSGPVEESLVKVVLDIIGRLTGLLK</sequence>
<keyword evidence="1" id="KW-0472">Membrane</keyword>
<dbReference type="RefSeq" id="WP_179751890.1">
    <property type="nucleotide sequence ID" value="NZ_JACCBU010000001.1"/>
</dbReference>
<protein>
    <recommendedName>
        <fullName evidence="4">DUF4244 domain-containing protein</fullName>
    </recommendedName>
</protein>